<reference evidence="1" key="1">
    <citation type="submission" date="2021-02" db="EMBL/GenBank/DDBJ databases">
        <authorList>
            <person name="Dougan E. K."/>
            <person name="Rhodes N."/>
            <person name="Thang M."/>
            <person name="Chan C."/>
        </authorList>
    </citation>
    <scope>NUCLEOTIDE SEQUENCE</scope>
</reference>
<protein>
    <submittedName>
        <fullName evidence="1">Uncharacterized protein</fullName>
    </submittedName>
</protein>
<sequence>VIQDIRDRISSWQEHATVVTGRYGSGKSVAVHEALRDVRGMPLVSNFAKELSTDKMSSAVHVIVCASSAGTAMTFDAGGAQRQVNIWVEDLAEQEAQQLLELKGHAEDWKQFTAACGFNALDLVKACGDYTGPDFLEEARRKKEATARMEVLCFREQCKFQTVDSIAPAGANILKALSANRKGGDGQGVAALSAGTAVGPKKVAQWMRQEGRRPVIWHTREEKYKFASERHAQAAAAILNRRWWPL</sequence>
<evidence type="ECO:0000313" key="2">
    <source>
        <dbReference type="Proteomes" id="UP000649617"/>
    </source>
</evidence>
<feature type="non-terminal residue" evidence="1">
    <location>
        <position position="246"/>
    </location>
</feature>
<accession>A0A812TKW6</accession>
<evidence type="ECO:0000313" key="1">
    <source>
        <dbReference type="EMBL" id="CAE7527510.1"/>
    </source>
</evidence>
<organism evidence="1 2">
    <name type="scientific">Symbiodinium pilosum</name>
    <name type="common">Dinoflagellate</name>
    <dbReference type="NCBI Taxonomy" id="2952"/>
    <lineage>
        <taxon>Eukaryota</taxon>
        <taxon>Sar</taxon>
        <taxon>Alveolata</taxon>
        <taxon>Dinophyceae</taxon>
        <taxon>Suessiales</taxon>
        <taxon>Symbiodiniaceae</taxon>
        <taxon>Symbiodinium</taxon>
    </lineage>
</organism>
<dbReference type="EMBL" id="CAJNIZ010031036">
    <property type="protein sequence ID" value="CAE7527510.1"/>
    <property type="molecule type" value="Genomic_DNA"/>
</dbReference>
<name>A0A812TKW6_SYMPI</name>
<gene>
    <name evidence="1" type="ORF">SPIL2461_LOCUS13864</name>
</gene>
<comment type="caution">
    <text evidence="1">The sequence shown here is derived from an EMBL/GenBank/DDBJ whole genome shotgun (WGS) entry which is preliminary data.</text>
</comment>
<dbReference type="Proteomes" id="UP000649617">
    <property type="component" value="Unassembled WGS sequence"/>
</dbReference>
<keyword evidence="2" id="KW-1185">Reference proteome</keyword>
<proteinExistence type="predicted"/>
<dbReference type="AlphaFoldDB" id="A0A812TKW6"/>